<dbReference type="PROSITE" id="PS00108">
    <property type="entry name" value="PROTEIN_KINASE_ST"/>
    <property type="match status" value="1"/>
</dbReference>
<evidence type="ECO:0000313" key="18">
    <source>
        <dbReference type="EMBL" id="PWA45806.1"/>
    </source>
</evidence>
<reference evidence="18 19" key="1">
    <citation type="journal article" date="2018" name="Mol. Plant">
        <title>The genome of Artemisia annua provides insight into the evolution of Asteraceae family and artemisinin biosynthesis.</title>
        <authorList>
            <person name="Shen Q."/>
            <person name="Zhang L."/>
            <person name="Liao Z."/>
            <person name="Wang S."/>
            <person name="Yan T."/>
            <person name="Shi P."/>
            <person name="Liu M."/>
            <person name="Fu X."/>
            <person name="Pan Q."/>
            <person name="Wang Y."/>
            <person name="Lv Z."/>
            <person name="Lu X."/>
            <person name="Zhang F."/>
            <person name="Jiang W."/>
            <person name="Ma Y."/>
            <person name="Chen M."/>
            <person name="Hao X."/>
            <person name="Li L."/>
            <person name="Tang Y."/>
            <person name="Lv G."/>
            <person name="Zhou Y."/>
            <person name="Sun X."/>
            <person name="Brodelius P.E."/>
            <person name="Rose J.K.C."/>
            <person name="Tang K."/>
        </authorList>
    </citation>
    <scope>NUCLEOTIDE SEQUENCE [LARGE SCALE GENOMIC DNA]</scope>
    <source>
        <strain evidence="19">cv. Huhao1</strain>
        <tissue evidence="18">Leaf</tissue>
    </source>
</reference>
<comment type="similarity">
    <text evidence="2">In the N-terminal section; belongs to the leguminous lectin family.</text>
</comment>
<evidence type="ECO:0000256" key="10">
    <source>
        <dbReference type="ARBA" id="ARBA00022777"/>
    </source>
</evidence>
<evidence type="ECO:0000256" key="1">
    <source>
        <dbReference type="ARBA" id="ARBA00004251"/>
    </source>
</evidence>
<dbReference type="Pfam" id="PF07714">
    <property type="entry name" value="PK_Tyr_Ser-Thr"/>
    <property type="match status" value="1"/>
</dbReference>
<evidence type="ECO:0000256" key="16">
    <source>
        <dbReference type="PROSITE-ProRule" id="PRU10141"/>
    </source>
</evidence>
<dbReference type="EMBL" id="PKPP01010588">
    <property type="protein sequence ID" value="PWA45806.1"/>
    <property type="molecule type" value="Genomic_DNA"/>
</dbReference>
<evidence type="ECO:0000256" key="7">
    <source>
        <dbReference type="ARBA" id="ARBA00022692"/>
    </source>
</evidence>
<sequence>MSHLTDFEHLKIQLKDIILATNDFTDEAIGVGGFGRVYKGELSLPPDGRKAIVAIKRLDRKFGQGDTEFWKEIMMLSQYKHENLISLLGFCNENSERILVYEYAAHGSLDHHLGKSNLTWAQFLRICHGAACGLSYLHDPNGKEQRVLHRDVKSSNILLDEDFTAKISDFGLSKIGPANQQYTYLISNIAGTQGYCDPVYMETGSLSKESDVYSFGVVLFEVICGRQCVEWVENELKIYVRHWKRCYEENRIHNIVSNNLKIELETDIDSLKTFTSIAHRCLHREHKERPTMAEIINELLMAIEYHELMSKDVNERAEYKELISIAKHNITPMHAIPTPITGKSKTELELILSKGIFVVDAGEHEKDENKVDMKPDMDLDTDWEKILSSDYAEIIKWSKYNLQWSSYKELYSLLHEGFLIKTDVEKWFSVSKNMKKRHMLPAKAVLQKGSIWNFLRGVKQWIWRSLPESRFKLVAECVKVKSFTIRSEIESQLLSLETTYACYLVYKLSRNDSMVDGLVQIDDENRVGDEQPSDKMQLVDLLTPTDIPVIRQVGESDDIPLRPRKIKGHPKLRKDGWLEIQIWDFRTGASHESISMNCRVKSYDNWDFTGLLVQGIEFRPAKVSFFART</sequence>
<dbReference type="PROSITE" id="PS50011">
    <property type="entry name" value="PROTEIN_KINASE_DOM"/>
    <property type="match status" value="1"/>
</dbReference>
<evidence type="ECO:0000256" key="12">
    <source>
        <dbReference type="ARBA" id="ARBA00022989"/>
    </source>
</evidence>
<evidence type="ECO:0000313" key="19">
    <source>
        <dbReference type="Proteomes" id="UP000245207"/>
    </source>
</evidence>
<dbReference type="GO" id="GO:0004714">
    <property type="term" value="F:transmembrane receptor protein tyrosine kinase activity"/>
    <property type="evidence" value="ECO:0007669"/>
    <property type="project" value="InterPro"/>
</dbReference>
<dbReference type="GO" id="GO:0005886">
    <property type="term" value="C:plasma membrane"/>
    <property type="evidence" value="ECO:0007669"/>
    <property type="project" value="UniProtKB-SubCell"/>
</dbReference>
<keyword evidence="7" id="KW-0812">Transmembrane</keyword>
<evidence type="ECO:0000256" key="8">
    <source>
        <dbReference type="ARBA" id="ARBA00022729"/>
    </source>
</evidence>
<dbReference type="STRING" id="35608.A0A2U1L9Z7"/>
<keyword evidence="4" id="KW-1003">Cell membrane</keyword>
<keyword evidence="19" id="KW-1185">Reference proteome</keyword>
<evidence type="ECO:0000256" key="3">
    <source>
        <dbReference type="ARBA" id="ARBA00010217"/>
    </source>
</evidence>
<evidence type="ECO:0000256" key="6">
    <source>
        <dbReference type="ARBA" id="ARBA00022679"/>
    </source>
</evidence>
<comment type="subcellular location">
    <subcellularLocation>
        <location evidence="1">Cell membrane</location>
        <topology evidence="1">Single-pass type I membrane protein</topology>
    </subcellularLocation>
</comment>
<feature type="domain" description="Protein kinase" evidence="17">
    <location>
        <begin position="23"/>
        <end position="309"/>
    </location>
</feature>
<protein>
    <submittedName>
        <fullName evidence="18">Phloem protein 2-like protein</fullName>
    </submittedName>
</protein>
<dbReference type="InterPro" id="IPR017441">
    <property type="entry name" value="Protein_kinase_ATP_BS"/>
</dbReference>
<keyword evidence="15" id="KW-0325">Glycoprotein</keyword>
<evidence type="ECO:0000256" key="5">
    <source>
        <dbReference type="ARBA" id="ARBA00022527"/>
    </source>
</evidence>
<dbReference type="Gene3D" id="3.30.200.20">
    <property type="entry name" value="Phosphorylase Kinase, domain 1"/>
    <property type="match status" value="1"/>
</dbReference>
<keyword evidence="8" id="KW-0732">Signal</keyword>
<dbReference type="OrthoDB" id="10407389at2759"/>
<dbReference type="Gene3D" id="1.10.510.10">
    <property type="entry name" value="Transferase(Phosphotransferase) domain 1"/>
    <property type="match status" value="1"/>
</dbReference>
<dbReference type="PANTHER" id="PTHR27003">
    <property type="entry name" value="OS07G0166700 PROTEIN"/>
    <property type="match status" value="1"/>
</dbReference>
<dbReference type="GO" id="GO:0002229">
    <property type="term" value="P:defense response to oomycetes"/>
    <property type="evidence" value="ECO:0007669"/>
    <property type="project" value="UniProtKB-ARBA"/>
</dbReference>
<dbReference type="GO" id="GO:0005524">
    <property type="term" value="F:ATP binding"/>
    <property type="evidence" value="ECO:0007669"/>
    <property type="project" value="UniProtKB-UniRule"/>
</dbReference>
<proteinExistence type="inferred from homology"/>
<comment type="similarity">
    <text evidence="3">In the C-terminal section; belongs to the protein kinase superfamily. Ser/Thr protein kinase family.</text>
</comment>
<dbReference type="InterPro" id="IPR000719">
    <property type="entry name" value="Prot_kinase_dom"/>
</dbReference>
<evidence type="ECO:0000256" key="4">
    <source>
        <dbReference type="ARBA" id="ARBA00022475"/>
    </source>
</evidence>
<comment type="caution">
    <text evidence="18">The sequence shown here is derived from an EMBL/GenBank/DDBJ whole genome shotgun (WGS) entry which is preliminary data.</text>
</comment>
<gene>
    <name evidence="18" type="ORF">CTI12_AA514460</name>
</gene>
<keyword evidence="6" id="KW-0808">Transferase</keyword>
<dbReference type="InterPro" id="IPR001245">
    <property type="entry name" value="Ser-Thr/Tyr_kinase_cat_dom"/>
</dbReference>
<dbReference type="GO" id="GO:0004674">
    <property type="term" value="F:protein serine/threonine kinase activity"/>
    <property type="evidence" value="ECO:0007669"/>
    <property type="project" value="UniProtKB-KW"/>
</dbReference>
<dbReference type="GO" id="GO:0009506">
    <property type="term" value="C:plasmodesma"/>
    <property type="evidence" value="ECO:0007669"/>
    <property type="project" value="TreeGrafter"/>
</dbReference>
<feature type="binding site" evidence="16">
    <location>
        <position position="56"/>
    </location>
    <ligand>
        <name>ATP</name>
        <dbReference type="ChEBI" id="CHEBI:30616"/>
    </ligand>
</feature>
<dbReference type="Proteomes" id="UP000245207">
    <property type="component" value="Unassembled WGS sequence"/>
</dbReference>
<keyword evidence="13" id="KW-0472">Membrane</keyword>
<name>A0A2U1L9Z7_ARTAN</name>
<dbReference type="InterPro" id="IPR025886">
    <property type="entry name" value="PP2-like"/>
</dbReference>
<keyword evidence="9 16" id="KW-0547">Nucleotide-binding</keyword>
<dbReference type="InterPro" id="IPR008271">
    <property type="entry name" value="Ser/Thr_kinase_AS"/>
</dbReference>
<keyword evidence="11 16" id="KW-0067">ATP-binding</keyword>
<evidence type="ECO:0000256" key="13">
    <source>
        <dbReference type="ARBA" id="ARBA00023136"/>
    </source>
</evidence>
<keyword evidence="12" id="KW-1133">Transmembrane helix</keyword>
<keyword evidence="14" id="KW-0675">Receptor</keyword>
<evidence type="ECO:0000256" key="14">
    <source>
        <dbReference type="ARBA" id="ARBA00023170"/>
    </source>
</evidence>
<dbReference type="PROSITE" id="PS00107">
    <property type="entry name" value="PROTEIN_KINASE_ATP"/>
    <property type="match status" value="1"/>
</dbReference>
<dbReference type="Pfam" id="PF14299">
    <property type="entry name" value="PP2"/>
    <property type="match status" value="1"/>
</dbReference>
<keyword evidence="5" id="KW-0723">Serine/threonine-protein kinase</keyword>
<evidence type="ECO:0000256" key="9">
    <source>
        <dbReference type="ARBA" id="ARBA00022741"/>
    </source>
</evidence>
<evidence type="ECO:0000256" key="2">
    <source>
        <dbReference type="ARBA" id="ARBA00008536"/>
    </source>
</evidence>
<dbReference type="InterPro" id="IPR045272">
    <property type="entry name" value="ANXUR1/2-like"/>
</dbReference>
<dbReference type="PANTHER" id="PTHR27003:SF448">
    <property type="entry name" value="PROTEIN KINASE DOMAIN-CONTAINING PROTEIN"/>
    <property type="match status" value="1"/>
</dbReference>
<evidence type="ECO:0000256" key="15">
    <source>
        <dbReference type="ARBA" id="ARBA00023180"/>
    </source>
</evidence>
<organism evidence="18 19">
    <name type="scientific">Artemisia annua</name>
    <name type="common">Sweet wormwood</name>
    <dbReference type="NCBI Taxonomy" id="35608"/>
    <lineage>
        <taxon>Eukaryota</taxon>
        <taxon>Viridiplantae</taxon>
        <taxon>Streptophyta</taxon>
        <taxon>Embryophyta</taxon>
        <taxon>Tracheophyta</taxon>
        <taxon>Spermatophyta</taxon>
        <taxon>Magnoliopsida</taxon>
        <taxon>eudicotyledons</taxon>
        <taxon>Gunneridae</taxon>
        <taxon>Pentapetalae</taxon>
        <taxon>asterids</taxon>
        <taxon>campanulids</taxon>
        <taxon>Asterales</taxon>
        <taxon>Asteraceae</taxon>
        <taxon>Asteroideae</taxon>
        <taxon>Anthemideae</taxon>
        <taxon>Artemisiinae</taxon>
        <taxon>Artemisia</taxon>
    </lineage>
</organism>
<dbReference type="AlphaFoldDB" id="A0A2U1L9Z7"/>
<accession>A0A2U1L9Z7</accession>
<dbReference type="FunFam" id="3.30.200.20:FF:000039">
    <property type="entry name" value="receptor-like protein kinase FERONIA"/>
    <property type="match status" value="1"/>
</dbReference>
<evidence type="ECO:0000259" key="17">
    <source>
        <dbReference type="PROSITE" id="PS50011"/>
    </source>
</evidence>
<dbReference type="SUPFAM" id="SSF56112">
    <property type="entry name" value="Protein kinase-like (PK-like)"/>
    <property type="match status" value="1"/>
</dbReference>
<keyword evidence="10" id="KW-0418">Kinase</keyword>
<dbReference type="FunFam" id="1.10.510.10:FF:000240">
    <property type="entry name" value="Lectin-domain containing receptor kinase A4.3"/>
    <property type="match status" value="1"/>
</dbReference>
<dbReference type="SMART" id="SM00220">
    <property type="entry name" value="S_TKc"/>
    <property type="match status" value="1"/>
</dbReference>
<dbReference type="InterPro" id="IPR011009">
    <property type="entry name" value="Kinase-like_dom_sf"/>
</dbReference>
<evidence type="ECO:0000256" key="11">
    <source>
        <dbReference type="ARBA" id="ARBA00022840"/>
    </source>
</evidence>